<dbReference type="InterPro" id="IPR050768">
    <property type="entry name" value="UPF0353/GerABKA_families"/>
</dbReference>
<feature type="transmembrane region" description="Helical" evidence="3">
    <location>
        <begin position="396"/>
        <end position="415"/>
    </location>
</feature>
<evidence type="ECO:0000256" key="2">
    <source>
        <dbReference type="ARBA" id="ARBA00023136"/>
    </source>
</evidence>
<dbReference type="PANTHER" id="PTHR22550">
    <property type="entry name" value="SPORE GERMINATION PROTEIN"/>
    <property type="match status" value="1"/>
</dbReference>
<gene>
    <name evidence="4" type="ORF">DL897_14535</name>
</gene>
<reference evidence="4 5" key="1">
    <citation type="submission" date="2018-06" db="EMBL/GenBank/DDBJ databases">
        <title>Thermoflavimicrobium daqus sp. nov., a thermophilic microbe isolated from Moutai-flavour Daqu.</title>
        <authorList>
            <person name="Wang X."/>
            <person name="Zhou H."/>
        </authorList>
    </citation>
    <scope>NUCLEOTIDE SEQUENCE [LARGE SCALE GENOMIC DNA]</scope>
    <source>
        <strain evidence="4 5">FBKL4.011</strain>
    </source>
</reference>
<dbReference type="PIRSF" id="PIRSF005690">
    <property type="entry name" value="GerBA"/>
    <property type="match status" value="1"/>
</dbReference>
<dbReference type="AlphaFoldDB" id="A0A364K239"/>
<keyword evidence="2 3" id="KW-0472">Membrane</keyword>
<evidence type="ECO:0000313" key="4">
    <source>
        <dbReference type="EMBL" id="RAL22025.1"/>
    </source>
</evidence>
<proteinExistence type="inferred from homology"/>
<evidence type="ECO:0000313" key="5">
    <source>
        <dbReference type="Proteomes" id="UP000251213"/>
    </source>
</evidence>
<keyword evidence="5" id="KW-1185">Reference proteome</keyword>
<organism evidence="4 5">
    <name type="scientific">Thermoflavimicrobium daqui</name>
    <dbReference type="NCBI Taxonomy" id="2137476"/>
    <lineage>
        <taxon>Bacteria</taxon>
        <taxon>Bacillati</taxon>
        <taxon>Bacillota</taxon>
        <taxon>Bacilli</taxon>
        <taxon>Bacillales</taxon>
        <taxon>Thermoactinomycetaceae</taxon>
        <taxon>Thermoflavimicrobium</taxon>
    </lineage>
</organism>
<dbReference type="GO" id="GO:0016020">
    <property type="term" value="C:membrane"/>
    <property type="evidence" value="ECO:0007669"/>
    <property type="project" value="InterPro"/>
</dbReference>
<dbReference type="GO" id="GO:0009847">
    <property type="term" value="P:spore germination"/>
    <property type="evidence" value="ECO:0007669"/>
    <property type="project" value="InterPro"/>
</dbReference>
<dbReference type="InterPro" id="IPR004995">
    <property type="entry name" value="Spore_Ger"/>
</dbReference>
<feature type="transmembrane region" description="Helical" evidence="3">
    <location>
        <begin position="300"/>
        <end position="322"/>
    </location>
</feature>
<comment type="caution">
    <text evidence="4">The sequence shown here is derived from an EMBL/GenBank/DDBJ whole genome shotgun (WGS) entry which is preliminary data.</text>
</comment>
<feature type="transmembrane region" description="Helical" evidence="3">
    <location>
        <begin position="427"/>
        <end position="450"/>
    </location>
</feature>
<dbReference type="Proteomes" id="UP000251213">
    <property type="component" value="Unassembled WGS sequence"/>
</dbReference>
<keyword evidence="3" id="KW-0812">Transmembrane</keyword>
<dbReference type="PANTHER" id="PTHR22550:SF16">
    <property type="entry name" value="SPORE GERMINATION PROTEIN"/>
    <property type="match status" value="1"/>
</dbReference>
<reference evidence="4 5" key="2">
    <citation type="submission" date="2018-06" db="EMBL/GenBank/DDBJ databases">
        <authorList>
            <person name="Zhirakovskaya E."/>
        </authorList>
    </citation>
    <scope>NUCLEOTIDE SEQUENCE [LARGE SCALE GENOMIC DNA]</scope>
    <source>
        <strain evidence="4 5">FBKL4.011</strain>
    </source>
</reference>
<evidence type="ECO:0000256" key="3">
    <source>
        <dbReference type="SAM" id="Phobius"/>
    </source>
</evidence>
<dbReference type="Pfam" id="PF03323">
    <property type="entry name" value="GerA"/>
    <property type="match status" value="1"/>
</dbReference>
<sequence length="504" mass="56827">MSFLKWFSGILGKENKKEPDQAKPISKRLTQNLNTLKEHFSLAPDLTVRQFQIHDGTQVALAYLEDLVDKVAINDQVLRPIMLESKTIQDILNYLLPIGKMETAQNWEEIDSSLLAGKSILFINGNAHVFILYTQGWPQRAIEESPVETTIKGSHQGFVEKASTNIALIRRYIPNRELKIKKLSVGERSKTTIFLLYMQDIAKPEIVWELEKRIKKARIDAIINAGELEELIEDHPYSIFPQFETSERPDHTSMQLLQGRIAVLVDHSPRVIIAPMNFTSYFQSVDDFSFRWAIASFTRFLRLSAIFIATVFPATYIAIISFHYEVIPMDLMLSIASSRARVPFPPIIEALLMELAIEMLREAGLRLPKSIGQTIGVVGGIVIGEAAVQAGIVSNIMVIVVAVTAISSYIIPNFDMASSIRLSRFPIMILASILGMVGIIIGVTIIIIHLTSMESLGVPYTSPLAPMRFSDWKDTWIRIPLRKMINRPLSVHPTQLKRQGHKKE</sequence>
<dbReference type="EMBL" id="QJKK01000010">
    <property type="protein sequence ID" value="RAL22025.1"/>
    <property type="molecule type" value="Genomic_DNA"/>
</dbReference>
<name>A0A364K239_9BACL</name>
<keyword evidence="3" id="KW-1133">Transmembrane helix</keyword>
<dbReference type="RefSeq" id="WP_113659868.1">
    <property type="nucleotide sequence ID" value="NZ_KZ845672.1"/>
</dbReference>
<protein>
    <submittedName>
        <fullName evidence="4">Spore germination protein</fullName>
    </submittedName>
</protein>
<evidence type="ECO:0000256" key="1">
    <source>
        <dbReference type="ARBA" id="ARBA00005278"/>
    </source>
</evidence>
<dbReference type="OrthoDB" id="1726708at2"/>
<accession>A0A364K239</accession>
<comment type="similarity">
    <text evidence="1">Belongs to the GerABKA family.</text>
</comment>